<evidence type="ECO:0000256" key="7">
    <source>
        <dbReference type="ARBA" id="ARBA00023239"/>
    </source>
</evidence>
<keyword evidence="6" id="KW-0663">Pyridoxal phosphate</keyword>
<comment type="function">
    <text evidence="2">Decarboxylates L-threonine-O-3-phosphate to yield (R)-1-amino-2-propanol O-2-phosphate, the precursor for the linkage between the nucleotide loop and the corrin ring in cobalamin.</text>
</comment>
<dbReference type="PANTHER" id="PTHR42885">
    <property type="entry name" value="HISTIDINOL-PHOSPHATE AMINOTRANSFERASE-RELATED"/>
    <property type="match status" value="1"/>
</dbReference>
<evidence type="ECO:0000256" key="8">
    <source>
        <dbReference type="ARBA" id="ARBA00029996"/>
    </source>
</evidence>
<dbReference type="GO" id="GO:0048472">
    <property type="term" value="F:threonine-phosphate decarboxylase activity"/>
    <property type="evidence" value="ECO:0007669"/>
    <property type="project" value="UniProtKB-EC"/>
</dbReference>
<dbReference type="InterPro" id="IPR004838">
    <property type="entry name" value="NHTrfase_class1_PyrdxlP-BS"/>
</dbReference>
<evidence type="ECO:0000256" key="9">
    <source>
        <dbReference type="ARBA" id="ARBA00048531"/>
    </source>
</evidence>
<evidence type="ECO:0000256" key="2">
    <source>
        <dbReference type="ARBA" id="ARBA00003444"/>
    </source>
</evidence>
<comment type="catalytic activity">
    <reaction evidence="9">
        <text>O-phospho-L-threonine + H(+) = (R)-1-aminopropan-2-yl phosphate + CO2</text>
        <dbReference type="Rhea" id="RHEA:11492"/>
        <dbReference type="ChEBI" id="CHEBI:15378"/>
        <dbReference type="ChEBI" id="CHEBI:16526"/>
        <dbReference type="ChEBI" id="CHEBI:58563"/>
        <dbReference type="ChEBI" id="CHEBI:58675"/>
        <dbReference type="EC" id="4.1.1.81"/>
    </reaction>
</comment>
<dbReference type="InterPro" id="IPR004839">
    <property type="entry name" value="Aminotransferase_I/II_large"/>
</dbReference>
<dbReference type="InterPro" id="IPR015424">
    <property type="entry name" value="PyrdxlP-dep_Trfase"/>
</dbReference>
<dbReference type="GO" id="GO:0030170">
    <property type="term" value="F:pyridoxal phosphate binding"/>
    <property type="evidence" value="ECO:0007669"/>
    <property type="project" value="InterPro"/>
</dbReference>
<sequence length="324" mass="34952">MVKRDHGGNLDAARAEYGGSDWIDLSTGINRRPWPVPAIPAEAWTALPTEGARRALVEAASAAYGVASDSILPLAGAQAAIQLYPRLGVPGVARVLCPTYNEHAASLTAQGWQVEPVEGLRGLGGADLAVVVNPNNPDGRCWTPEALEGLARKVGLLVVDESFADPQPELSVAASVSERLIVLRSFGKFYGLAGARLGFVLGAPPLLDRLREMAGPWSVSGPALEIGARALRDRDWQQETTERLAADADRLDRLALRAGWALVGGTPLFRTYATPDAEAAQIHLARRAIWTRRFPYSRTWLRLGLPDGADWGRVEQAFSEWRPA</sequence>
<dbReference type="NCBIfam" id="TIGR01140">
    <property type="entry name" value="L_thr_O3P_dcar"/>
    <property type="match status" value="1"/>
</dbReference>
<dbReference type="EC" id="4.1.1.81" evidence="4"/>
<dbReference type="RefSeq" id="WP_107752479.1">
    <property type="nucleotide sequence ID" value="NZ_QDDR01000007.1"/>
</dbReference>
<comment type="caution">
    <text evidence="11">The sequence shown here is derived from an EMBL/GenBank/DDBJ whole genome shotgun (WGS) entry which is preliminary data.</text>
</comment>
<dbReference type="GO" id="GO:0009236">
    <property type="term" value="P:cobalamin biosynthetic process"/>
    <property type="evidence" value="ECO:0007669"/>
    <property type="project" value="UniProtKB-UniPathway"/>
</dbReference>
<evidence type="ECO:0000256" key="1">
    <source>
        <dbReference type="ARBA" id="ARBA00001933"/>
    </source>
</evidence>
<protein>
    <recommendedName>
        <fullName evidence="4">threonine-phosphate decarboxylase</fullName>
        <ecNumber evidence="4">4.1.1.81</ecNumber>
    </recommendedName>
    <alternativeName>
        <fullName evidence="8">L-threonine-O-3-phosphate decarboxylase</fullName>
    </alternativeName>
</protein>
<evidence type="ECO:0000256" key="3">
    <source>
        <dbReference type="ARBA" id="ARBA00004953"/>
    </source>
</evidence>
<comment type="pathway">
    <text evidence="3">Cofactor biosynthesis; adenosylcobalamin biosynthesis.</text>
</comment>
<evidence type="ECO:0000313" key="11">
    <source>
        <dbReference type="EMBL" id="PVE46907.1"/>
    </source>
</evidence>
<dbReference type="AlphaFoldDB" id="A0A2T7UQF9"/>
<dbReference type="SUPFAM" id="SSF53383">
    <property type="entry name" value="PLP-dependent transferases"/>
    <property type="match status" value="1"/>
</dbReference>
<keyword evidence="5" id="KW-0169">Cobalamin biosynthesis</keyword>
<reference evidence="11 12" key="1">
    <citation type="journal article" date="2011" name="Syst. Appl. Microbiol.">
        <title>Defluviimonas denitrificans gen. nov., sp. nov., and Pararhodobacter aggregans gen. nov., sp. nov., non-phototrophic Rhodobacteraceae from the biofilter of a marine aquaculture.</title>
        <authorList>
            <person name="Foesel B.U."/>
            <person name="Drake H.L."/>
            <person name="Schramm A."/>
        </authorList>
    </citation>
    <scope>NUCLEOTIDE SEQUENCE [LARGE SCALE GENOMIC DNA]</scope>
    <source>
        <strain evidence="11 12">D1-19</strain>
    </source>
</reference>
<organism evidence="11 12">
    <name type="scientific">Pararhodobacter aggregans</name>
    <dbReference type="NCBI Taxonomy" id="404875"/>
    <lineage>
        <taxon>Bacteria</taxon>
        <taxon>Pseudomonadati</taxon>
        <taxon>Pseudomonadota</taxon>
        <taxon>Alphaproteobacteria</taxon>
        <taxon>Rhodobacterales</taxon>
        <taxon>Paracoccaceae</taxon>
        <taxon>Pararhodobacter</taxon>
    </lineage>
</organism>
<dbReference type="PROSITE" id="PS00105">
    <property type="entry name" value="AA_TRANSFER_CLASS_1"/>
    <property type="match status" value="1"/>
</dbReference>
<dbReference type="PANTHER" id="PTHR42885:SF1">
    <property type="entry name" value="THREONINE-PHOSPHATE DECARBOXYLASE"/>
    <property type="match status" value="1"/>
</dbReference>
<dbReference type="Gene3D" id="3.90.1150.10">
    <property type="entry name" value="Aspartate Aminotransferase, domain 1"/>
    <property type="match status" value="1"/>
</dbReference>
<dbReference type="EMBL" id="QDDR01000007">
    <property type="protein sequence ID" value="PVE46907.1"/>
    <property type="molecule type" value="Genomic_DNA"/>
</dbReference>
<dbReference type="InterPro" id="IPR005860">
    <property type="entry name" value="CobD"/>
</dbReference>
<dbReference type="InterPro" id="IPR015422">
    <property type="entry name" value="PyrdxlP-dep_Trfase_small"/>
</dbReference>
<dbReference type="UniPathway" id="UPA00148"/>
<dbReference type="Proteomes" id="UP000244810">
    <property type="component" value="Unassembled WGS sequence"/>
</dbReference>
<evidence type="ECO:0000259" key="10">
    <source>
        <dbReference type="Pfam" id="PF00155"/>
    </source>
</evidence>
<proteinExistence type="predicted"/>
<evidence type="ECO:0000256" key="4">
    <source>
        <dbReference type="ARBA" id="ARBA00012285"/>
    </source>
</evidence>
<evidence type="ECO:0000313" key="12">
    <source>
        <dbReference type="Proteomes" id="UP000244810"/>
    </source>
</evidence>
<dbReference type="Gene3D" id="3.40.640.10">
    <property type="entry name" value="Type I PLP-dependent aspartate aminotransferase-like (Major domain)"/>
    <property type="match status" value="1"/>
</dbReference>
<keyword evidence="12" id="KW-1185">Reference proteome</keyword>
<evidence type="ECO:0000256" key="5">
    <source>
        <dbReference type="ARBA" id="ARBA00022573"/>
    </source>
</evidence>
<accession>A0A2T7UQF9</accession>
<evidence type="ECO:0000256" key="6">
    <source>
        <dbReference type="ARBA" id="ARBA00022898"/>
    </source>
</evidence>
<dbReference type="OrthoDB" id="9799304at2"/>
<dbReference type="Pfam" id="PF00155">
    <property type="entry name" value="Aminotran_1_2"/>
    <property type="match status" value="1"/>
</dbReference>
<dbReference type="CDD" id="cd00609">
    <property type="entry name" value="AAT_like"/>
    <property type="match status" value="1"/>
</dbReference>
<keyword evidence="7" id="KW-0456">Lyase</keyword>
<feature type="domain" description="Aminotransferase class I/classII large" evidence="10">
    <location>
        <begin position="68"/>
        <end position="305"/>
    </location>
</feature>
<dbReference type="InterPro" id="IPR015421">
    <property type="entry name" value="PyrdxlP-dep_Trfase_major"/>
</dbReference>
<name>A0A2T7UQF9_9RHOB</name>
<comment type="cofactor">
    <cofactor evidence="1">
        <name>pyridoxal 5'-phosphate</name>
        <dbReference type="ChEBI" id="CHEBI:597326"/>
    </cofactor>
</comment>
<gene>
    <name evidence="11" type="ORF">DDE23_14605</name>
</gene>